<dbReference type="EMBL" id="JANEWF010000024">
    <property type="protein sequence ID" value="MDA8485116.1"/>
    <property type="molecule type" value="Genomic_DNA"/>
</dbReference>
<evidence type="ECO:0000313" key="1">
    <source>
        <dbReference type="EMBL" id="MDA8485116.1"/>
    </source>
</evidence>
<organism evidence="1 2">
    <name type="scientific">Metapseudomonas resinovorans</name>
    <name type="common">Pseudomonas resinovorans</name>
    <dbReference type="NCBI Taxonomy" id="53412"/>
    <lineage>
        <taxon>Bacteria</taxon>
        <taxon>Pseudomonadati</taxon>
        <taxon>Pseudomonadota</taxon>
        <taxon>Gammaproteobacteria</taxon>
        <taxon>Pseudomonadales</taxon>
        <taxon>Pseudomonadaceae</taxon>
        <taxon>Metapseudomonas</taxon>
    </lineage>
</organism>
<evidence type="ECO:0000313" key="2">
    <source>
        <dbReference type="Proteomes" id="UP001211689"/>
    </source>
</evidence>
<sequence length="66" mass="7398">MTTSMQPSAFQQKTDALLTDHPLAQAIALLKRAKNHLNHSSVLAQDLSTEISEFTAAYERRKEKKS</sequence>
<name>A0ABT4Y8B7_METRE</name>
<dbReference type="Proteomes" id="UP001211689">
    <property type="component" value="Unassembled WGS sequence"/>
</dbReference>
<protein>
    <submittedName>
        <fullName evidence="1">Uncharacterized protein</fullName>
    </submittedName>
</protein>
<accession>A0ABT4Y8B7</accession>
<keyword evidence="2" id="KW-1185">Reference proteome</keyword>
<comment type="caution">
    <text evidence="1">The sequence shown here is derived from an EMBL/GenBank/DDBJ whole genome shotgun (WGS) entry which is preliminary data.</text>
</comment>
<gene>
    <name evidence="1" type="ORF">NNO07_18780</name>
</gene>
<reference evidence="1 2" key="1">
    <citation type="submission" date="2022-07" db="EMBL/GenBank/DDBJ databases">
        <title>Genome Analysis of Selected Gammaproteobacteria from Nigerian Food snails.</title>
        <authorList>
            <person name="Okafor A.C."/>
        </authorList>
    </citation>
    <scope>NUCLEOTIDE SEQUENCE [LARGE SCALE GENOMIC DNA]</scope>
    <source>
        <strain evidence="1 2">Awg 2</strain>
    </source>
</reference>
<proteinExistence type="predicted"/>
<dbReference type="RefSeq" id="WP_271471571.1">
    <property type="nucleotide sequence ID" value="NZ_JANEWF010000024.1"/>
</dbReference>